<feature type="non-terminal residue" evidence="2">
    <location>
        <position position="1"/>
    </location>
</feature>
<sequence length="96" mass="10809">FPRDTEHLQRVTRPLPAGAVQVAAIPVTYVDGTHATRPAVWPVRSPTFHIPHLGRIPERKPGDQRNRHHRTVPPQHRAAAEYSVYPYRAVGAAARR</sequence>
<feature type="region of interest" description="Disordered" evidence="1">
    <location>
        <begin position="51"/>
        <end position="78"/>
    </location>
</feature>
<proteinExistence type="predicted"/>
<organism evidence="2">
    <name type="scientific">Tanacetum cinerariifolium</name>
    <name type="common">Dalmatian daisy</name>
    <name type="synonym">Chrysanthemum cinerariifolium</name>
    <dbReference type="NCBI Taxonomy" id="118510"/>
    <lineage>
        <taxon>Eukaryota</taxon>
        <taxon>Viridiplantae</taxon>
        <taxon>Streptophyta</taxon>
        <taxon>Embryophyta</taxon>
        <taxon>Tracheophyta</taxon>
        <taxon>Spermatophyta</taxon>
        <taxon>Magnoliopsida</taxon>
        <taxon>eudicotyledons</taxon>
        <taxon>Gunneridae</taxon>
        <taxon>Pentapetalae</taxon>
        <taxon>asterids</taxon>
        <taxon>campanulids</taxon>
        <taxon>Asterales</taxon>
        <taxon>Asteraceae</taxon>
        <taxon>Asteroideae</taxon>
        <taxon>Anthemideae</taxon>
        <taxon>Anthemidinae</taxon>
        <taxon>Tanacetum</taxon>
    </lineage>
</organism>
<comment type="caution">
    <text evidence="2">The sequence shown here is derived from an EMBL/GenBank/DDBJ whole genome shotgun (WGS) entry which is preliminary data.</text>
</comment>
<gene>
    <name evidence="2" type="ORF">Tci_840186</name>
</gene>
<evidence type="ECO:0000256" key="1">
    <source>
        <dbReference type="SAM" id="MobiDB-lite"/>
    </source>
</evidence>
<accession>A0A699QL47</accession>
<feature type="compositionally biased region" description="Basic and acidic residues" evidence="1">
    <location>
        <begin position="55"/>
        <end position="65"/>
    </location>
</feature>
<dbReference type="EMBL" id="BKCJ011019057">
    <property type="protein sequence ID" value="GFC68216.1"/>
    <property type="molecule type" value="Genomic_DNA"/>
</dbReference>
<evidence type="ECO:0000313" key="2">
    <source>
        <dbReference type="EMBL" id="GFC68216.1"/>
    </source>
</evidence>
<name>A0A699QL47_TANCI</name>
<protein>
    <submittedName>
        <fullName evidence="2">Uncharacterized protein</fullName>
    </submittedName>
</protein>
<dbReference type="AlphaFoldDB" id="A0A699QL47"/>
<reference evidence="2" key="1">
    <citation type="journal article" date="2019" name="Sci. Rep.">
        <title>Draft genome of Tanacetum cinerariifolium, the natural source of mosquito coil.</title>
        <authorList>
            <person name="Yamashiro T."/>
            <person name="Shiraishi A."/>
            <person name="Satake H."/>
            <person name="Nakayama K."/>
        </authorList>
    </citation>
    <scope>NUCLEOTIDE SEQUENCE</scope>
</reference>